<sequence>MCLALTFLLGRGGRSLRGSPSYCETECRLCCLLMKVALPASYIMYETVYTSRKQIKPSNLSTDCVCSLVKLGSVNLLHFSISMDMTGKVNYKCFRAVQFPSGSCKGADMVLPRGKRRDILDKSTSAAKHTKLNIDVSRKLESTKQFCGKAHHEQLWCEGEPYLQRQYWSLACHHH</sequence>
<dbReference type="EMBL" id="GIFC01012885">
    <property type="protein sequence ID" value="MXU94968.1"/>
    <property type="molecule type" value="Transcribed_RNA"/>
</dbReference>
<proteinExistence type="predicted"/>
<evidence type="ECO:0000313" key="1">
    <source>
        <dbReference type="EMBL" id="MXU94968.1"/>
    </source>
</evidence>
<organism evidence="1">
    <name type="scientific">Ixodes ricinus</name>
    <name type="common">Common tick</name>
    <name type="synonym">Acarus ricinus</name>
    <dbReference type="NCBI Taxonomy" id="34613"/>
    <lineage>
        <taxon>Eukaryota</taxon>
        <taxon>Metazoa</taxon>
        <taxon>Ecdysozoa</taxon>
        <taxon>Arthropoda</taxon>
        <taxon>Chelicerata</taxon>
        <taxon>Arachnida</taxon>
        <taxon>Acari</taxon>
        <taxon>Parasitiformes</taxon>
        <taxon>Ixodida</taxon>
        <taxon>Ixodoidea</taxon>
        <taxon>Ixodidae</taxon>
        <taxon>Ixodinae</taxon>
        <taxon>Ixodes</taxon>
    </lineage>
</organism>
<reference evidence="1" key="1">
    <citation type="submission" date="2019-12" db="EMBL/GenBank/DDBJ databases">
        <title>An insight into the sialome of adult female Ixodes ricinus ticks feeding for 6 days.</title>
        <authorList>
            <person name="Perner J."/>
            <person name="Ribeiro J.M.C."/>
        </authorList>
    </citation>
    <scope>NUCLEOTIDE SEQUENCE</scope>
    <source>
        <strain evidence="1">Semi-engorged</strain>
        <tissue evidence="1">Salivary glands</tissue>
    </source>
</reference>
<protein>
    <submittedName>
        <fullName evidence="1">Uncharacterized protein</fullName>
    </submittedName>
</protein>
<name>A0A6B0V0T5_IXORI</name>
<dbReference type="AlphaFoldDB" id="A0A6B0V0T5"/>
<accession>A0A6B0V0T5</accession>